<keyword evidence="3" id="KW-1185">Reference proteome</keyword>
<keyword evidence="1" id="KW-1133">Transmembrane helix</keyword>
<keyword evidence="1" id="KW-0812">Transmembrane</keyword>
<feature type="transmembrane region" description="Helical" evidence="1">
    <location>
        <begin position="78"/>
        <end position="106"/>
    </location>
</feature>
<gene>
    <name evidence="2" type="ORF">D7I47_03440</name>
</gene>
<dbReference type="Proteomes" id="UP000278886">
    <property type="component" value="Chromosome"/>
</dbReference>
<dbReference type="KEGG" id="lyd:D7I47_03440"/>
<dbReference type="Pfam" id="PF12679">
    <property type="entry name" value="ABC2_membrane_2"/>
    <property type="match status" value="1"/>
</dbReference>
<name>A0A387B8H8_9MICO</name>
<organism evidence="2 3">
    <name type="scientific">Protaetiibacter intestinalis</name>
    <dbReference type="NCBI Taxonomy" id="2419774"/>
    <lineage>
        <taxon>Bacteria</taxon>
        <taxon>Bacillati</taxon>
        <taxon>Actinomycetota</taxon>
        <taxon>Actinomycetes</taxon>
        <taxon>Micrococcales</taxon>
        <taxon>Microbacteriaceae</taxon>
        <taxon>Protaetiibacter</taxon>
    </lineage>
</organism>
<feature type="transmembrane region" description="Helical" evidence="1">
    <location>
        <begin position="264"/>
        <end position="285"/>
    </location>
</feature>
<dbReference type="AlphaFoldDB" id="A0A387B8H8"/>
<reference evidence="3" key="1">
    <citation type="submission" date="2018-09" db="EMBL/GenBank/DDBJ databases">
        <title>Genome sequencing of strain 2DFWR-13.</title>
        <authorList>
            <person name="Heo J."/>
            <person name="Kim S.-J."/>
            <person name="Kwon S.-W."/>
        </authorList>
    </citation>
    <scope>NUCLEOTIDE SEQUENCE [LARGE SCALE GENOMIC DNA]</scope>
    <source>
        <strain evidence="3">2DFWR-13</strain>
    </source>
</reference>
<dbReference type="PANTHER" id="PTHR37305:SF1">
    <property type="entry name" value="MEMBRANE PROTEIN"/>
    <property type="match status" value="1"/>
</dbReference>
<sequence length="290" mass="29234">MTAQTAPATAGPASGLADARLSGVGIIRSEWVKLVTLRSTWWCLGVIVALTAGIPLLIAGALTAASNPGANPDADSGYYNWMMATTLPIGFSVLAAAVLGCLVITGEYGTGMIRSTMTAAPKRVSALLAKALVIGATIFVVVLVSLAIGAVLSGLVFSGAGFVVDPADGRVWLTILAAAGYPALIAVFSVGVGAVLRNSAGAIASVLGLLLVVPTILQLVGGLLRAEWAFNVGAFLPSSLGATMYTPVLDGMTNTLATVSLEPWSAALAMAGWAVAALLGGTLLITRRDV</sequence>
<feature type="transmembrane region" description="Helical" evidence="1">
    <location>
        <begin position="203"/>
        <end position="224"/>
    </location>
</feature>
<evidence type="ECO:0000313" key="2">
    <source>
        <dbReference type="EMBL" id="AYF97396.1"/>
    </source>
</evidence>
<feature type="transmembrane region" description="Helical" evidence="1">
    <location>
        <begin position="41"/>
        <end position="66"/>
    </location>
</feature>
<protein>
    <submittedName>
        <fullName evidence="2">ABC transporter permease</fullName>
    </submittedName>
</protein>
<dbReference type="RefSeq" id="WP_120761747.1">
    <property type="nucleotide sequence ID" value="NZ_CP032630.1"/>
</dbReference>
<accession>A0A387B8H8</accession>
<feature type="transmembrane region" description="Helical" evidence="1">
    <location>
        <begin position="127"/>
        <end position="152"/>
    </location>
</feature>
<keyword evidence="1" id="KW-0472">Membrane</keyword>
<dbReference type="PANTHER" id="PTHR37305">
    <property type="entry name" value="INTEGRAL MEMBRANE PROTEIN-RELATED"/>
    <property type="match status" value="1"/>
</dbReference>
<dbReference type="OrthoDB" id="3297477at2"/>
<feature type="transmembrane region" description="Helical" evidence="1">
    <location>
        <begin position="172"/>
        <end position="196"/>
    </location>
</feature>
<proteinExistence type="predicted"/>
<dbReference type="GO" id="GO:0140359">
    <property type="term" value="F:ABC-type transporter activity"/>
    <property type="evidence" value="ECO:0007669"/>
    <property type="project" value="InterPro"/>
</dbReference>
<evidence type="ECO:0000256" key="1">
    <source>
        <dbReference type="SAM" id="Phobius"/>
    </source>
</evidence>
<dbReference type="EMBL" id="CP032630">
    <property type="protein sequence ID" value="AYF97396.1"/>
    <property type="molecule type" value="Genomic_DNA"/>
</dbReference>
<dbReference type="GO" id="GO:0005886">
    <property type="term" value="C:plasma membrane"/>
    <property type="evidence" value="ECO:0007669"/>
    <property type="project" value="UniProtKB-SubCell"/>
</dbReference>
<evidence type="ECO:0000313" key="3">
    <source>
        <dbReference type="Proteomes" id="UP000278886"/>
    </source>
</evidence>